<dbReference type="RefSeq" id="WP_368382596.1">
    <property type="nucleotide sequence ID" value="NZ_JBFRYA010000014.1"/>
</dbReference>
<evidence type="ECO:0000313" key="4">
    <source>
        <dbReference type="Proteomes" id="UP001557485"/>
    </source>
</evidence>
<evidence type="ECO:0000256" key="2">
    <source>
        <dbReference type="SAM" id="Phobius"/>
    </source>
</evidence>
<proteinExistence type="predicted"/>
<gene>
    <name evidence="3" type="ORF">AB4876_15125</name>
</gene>
<organism evidence="3 4">
    <name type="scientific">Zhongshania guokunii</name>
    <dbReference type="NCBI Taxonomy" id="641783"/>
    <lineage>
        <taxon>Bacteria</taxon>
        <taxon>Pseudomonadati</taxon>
        <taxon>Pseudomonadota</taxon>
        <taxon>Gammaproteobacteria</taxon>
        <taxon>Cellvibrionales</taxon>
        <taxon>Spongiibacteraceae</taxon>
        <taxon>Zhongshania</taxon>
    </lineage>
</organism>
<comment type="caution">
    <text evidence="3">The sequence shown here is derived from an EMBL/GenBank/DDBJ whole genome shotgun (WGS) entry which is preliminary data.</text>
</comment>
<feature type="compositionally biased region" description="Basic and acidic residues" evidence="1">
    <location>
        <begin position="77"/>
        <end position="96"/>
    </location>
</feature>
<keyword evidence="2" id="KW-1133">Transmembrane helix</keyword>
<protein>
    <submittedName>
        <fullName evidence="3">DUF2933 domain-containing protein</fullName>
    </submittedName>
</protein>
<keyword evidence="2" id="KW-0812">Transmembrane</keyword>
<dbReference type="Pfam" id="PF11666">
    <property type="entry name" value="DUF2933"/>
    <property type="match status" value="1"/>
</dbReference>
<reference evidence="3 4" key="1">
    <citation type="journal article" date="2011" name="Int. J. Syst. Evol. Microbiol.">
        <title>Zhongshania antarctica gen. nov., sp. nov. and Zhongshania guokunii sp. nov., gammaproteobacteria respectively isolated from coastal attached (fast) ice and surface seawater of the Antarctic.</title>
        <authorList>
            <person name="Li H.J."/>
            <person name="Zhang X.Y."/>
            <person name="Chen C.X."/>
            <person name="Zhang Y.J."/>
            <person name="Gao Z.M."/>
            <person name="Yu Y."/>
            <person name="Chen X.L."/>
            <person name="Chen B."/>
            <person name="Zhang Y.Z."/>
        </authorList>
    </citation>
    <scope>NUCLEOTIDE SEQUENCE [LARGE SCALE GENOMIC DNA]</scope>
    <source>
        <strain evidence="3 4">ZS6-22T</strain>
    </source>
</reference>
<accession>A0ABV3U8M6</accession>
<feature type="transmembrane region" description="Helical" evidence="2">
    <location>
        <begin position="36"/>
        <end position="55"/>
    </location>
</feature>
<dbReference type="PROSITE" id="PS50007">
    <property type="entry name" value="PIPLC_X_DOMAIN"/>
    <property type="match status" value="1"/>
</dbReference>
<dbReference type="EMBL" id="JBFRYA010000014">
    <property type="protein sequence ID" value="MEX1670251.1"/>
    <property type="molecule type" value="Genomic_DNA"/>
</dbReference>
<feature type="transmembrane region" description="Helical" evidence="2">
    <location>
        <begin position="6"/>
        <end position="29"/>
    </location>
</feature>
<name>A0ABV3U8M6_9GAMM</name>
<evidence type="ECO:0000256" key="1">
    <source>
        <dbReference type="SAM" id="MobiDB-lite"/>
    </source>
</evidence>
<dbReference type="InterPro" id="IPR021682">
    <property type="entry name" value="DUF2933"/>
</dbReference>
<keyword evidence="2" id="KW-0472">Membrane</keyword>
<sequence length="96" mass="11026">MTTQKTSFWFTPKGLAAMGLIGAASYFLLMEHRQHVWQYLPFLIILACPFMHIFMHGGHGHGDNGHGGQEPGETEQDAYRRGLERGRNEKEDRHHH</sequence>
<evidence type="ECO:0000313" key="3">
    <source>
        <dbReference type="EMBL" id="MEX1670251.1"/>
    </source>
</evidence>
<feature type="region of interest" description="Disordered" evidence="1">
    <location>
        <begin position="59"/>
        <end position="96"/>
    </location>
</feature>
<dbReference type="Proteomes" id="UP001557485">
    <property type="component" value="Unassembled WGS sequence"/>
</dbReference>
<keyword evidence="4" id="KW-1185">Reference proteome</keyword>